<reference evidence="3" key="1">
    <citation type="submission" date="2022-11" db="UniProtKB">
        <authorList>
            <consortium name="WormBaseParasite"/>
        </authorList>
    </citation>
    <scope>IDENTIFICATION</scope>
</reference>
<dbReference type="AlphaFoldDB" id="A0A914W3E2"/>
<evidence type="ECO:0000313" key="2">
    <source>
        <dbReference type="Proteomes" id="UP000887566"/>
    </source>
</evidence>
<dbReference type="WBParaSite" id="PSAMB.scaffold2970size20307.g19771.t1">
    <property type="protein sequence ID" value="PSAMB.scaffold2970size20307.g19771.t1"/>
    <property type="gene ID" value="PSAMB.scaffold2970size20307.g19771"/>
</dbReference>
<feature type="domain" description="DUF6570" evidence="1">
    <location>
        <begin position="116"/>
        <end position="165"/>
    </location>
</feature>
<dbReference type="PANTHER" id="PTHR34718:SF2">
    <property type="entry name" value="PHD-TYPE DOMAIN-CONTAINING PROTEIN"/>
    <property type="match status" value="1"/>
</dbReference>
<keyword evidence="2" id="KW-1185">Reference proteome</keyword>
<proteinExistence type="predicted"/>
<dbReference type="InterPro" id="IPR046700">
    <property type="entry name" value="DUF6570"/>
</dbReference>
<dbReference type="Proteomes" id="UP000887566">
    <property type="component" value="Unplaced"/>
</dbReference>
<dbReference type="Pfam" id="PF20209">
    <property type="entry name" value="DUF6570"/>
    <property type="match status" value="1"/>
</dbReference>
<dbReference type="PANTHER" id="PTHR34718">
    <property type="entry name" value="PHD-TYPE DOMAIN-CONTAINING PROTEIN"/>
    <property type="match status" value="1"/>
</dbReference>
<evidence type="ECO:0000313" key="3">
    <source>
        <dbReference type="WBParaSite" id="PSAMB.scaffold2970size20307.g19771.t1"/>
    </source>
</evidence>
<organism evidence="2 3">
    <name type="scientific">Plectus sambesii</name>
    <dbReference type="NCBI Taxonomy" id="2011161"/>
    <lineage>
        <taxon>Eukaryota</taxon>
        <taxon>Metazoa</taxon>
        <taxon>Ecdysozoa</taxon>
        <taxon>Nematoda</taxon>
        <taxon>Chromadorea</taxon>
        <taxon>Plectida</taxon>
        <taxon>Plectina</taxon>
        <taxon>Plectoidea</taxon>
        <taxon>Plectidae</taxon>
        <taxon>Plectus</taxon>
    </lineage>
</organism>
<evidence type="ECO:0000259" key="1">
    <source>
        <dbReference type="Pfam" id="PF20209"/>
    </source>
</evidence>
<protein>
    <submittedName>
        <fullName evidence="3">DUF6570 domain-containing protein</fullName>
    </submittedName>
</protein>
<accession>A0A914W3E2</accession>
<name>A0A914W3E2_9BILA</name>
<sequence>MVELTNDISDTANGIGVDEVPPELQDLKWVEIASMVALLSNPHFEVIIDNFNKGIRDFRFIPCKVCERLYRQSELDEVPLTDFLRTLLPADFSSDIVMICADCKKVAVPPQGKVPTMPPMTAANGMGVDEVPPELQDLNWVETVLVQLAKPFQTMIKLKPYGHRQLNLVRASREEQPTLQEHHNALEHWITSCVYNGDVYVFDSLLSIHRDIDSQLCHVYHHFTSESQLVVNTVNCQQQDDYELCRVMAIAFAMESVMNGFYPAILAWFDQPQMRKWLATCLEAKKFHLCPNTGTTK</sequence>